<dbReference type="RefSeq" id="WP_062115493.1">
    <property type="nucleotide sequence ID" value="NZ_CP013236.1"/>
</dbReference>
<accession>A0ABN4M9E0</accession>
<protein>
    <submittedName>
        <fullName evidence="1">Uncharacterized protein</fullName>
    </submittedName>
</protein>
<reference evidence="1 2" key="1">
    <citation type="submission" date="2015-11" db="EMBL/GenBank/DDBJ databases">
        <title>Exploring the genomic traits of fungus-feeding bacterial genus Collimonas.</title>
        <authorList>
            <person name="Song C."/>
            <person name="Schmidt R."/>
            <person name="de Jager V."/>
            <person name="Krzyzanowska D."/>
            <person name="Jongedijk E."/>
            <person name="Cankar K."/>
            <person name="Beekwilder J."/>
            <person name="van Veen A."/>
            <person name="de Boer W."/>
            <person name="van Veen J.A."/>
            <person name="Garbeva P."/>
        </authorList>
    </citation>
    <scope>NUCLEOTIDE SEQUENCE [LARGE SCALE GENOMIC DNA]</scope>
    <source>
        <strain evidence="1 2">Ter291</strain>
    </source>
</reference>
<sequence length="255" mass="28262">MLSMPLVTIENLKSGHYLASAFEDNGKFYVGKKGITRGFMGTFVASGTEDKQAALARNGIPGPVADRDAWLRGFNIPALTDRLSDGMNQVGGNYGNQPQLNRADGQILFDNEMANALSTLGEYAWWAWHLDYDITQDGAVVESYYNYDFAVLQSTIEYLGRVDGDPYHFGSLSAAQQWIDINIKRDAQTKPKTGKALARKLQALNKYHNRVQASLNKANLRTYSDPKTKYFVTNALTLELAEVGRRYGLEESGGA</sequence>
<organism evidence="1 2">
    <name type="scientific">Collimonas pratensis</name>
    <dbReference type="NCBI Taxonomy" id="279113"/>
    <lineage>
        <taxon>Bacteria</taxon>
        <taxon>Pseudomonadati</taxon>
        <taxon>Pseudomonadota</taxon>
        <taxon>Betaproteobacteria</taxon>
        <taxon>Burkholderiales</taxon>
        <taxon>Oxalobacteraceae</taxon>
        <taxon>Collimonas</taxon>
    </lineage>
</organism>
<evidence type="ECO:0000313" key="2">
    <source>
        <dbReference type="Proteomes" id="UP000074914"/>
    </source>
</evidence>
<gene>
    <name evidence="1" type="ORF">CPter291_2626</name>
</gene>
<proteinExistence type="predicted"/>
<evidence type="ECO:0000313" key="1">
    <source>
        <dbReference type="EMBL" id="AMP14883.1"/>
    </source>
</evidence>
<keyword evidence="2" id="KW-1185">Reference proteome</keyword>
<dbReference type="Proteomes" id="UP000074914">
    <property type="component" value="Chromosome"/>
</dbReference>
<dbReference type="EMBL" id="CP013236">
    <property type="protein sequence ID" value="AMP14883.1"/>
    <property type="molecule type" value="Genomic_DNA"/>
</dbReference>
<name>A0ABN4M9E0_9BURK</name>